<proteinExistence type="predicted"/>
<feature type="transmembrane region" description="Helical" evidence="1">
    <location>
        <begin position="130"/>
        <end position="147"/>
    </location>
</feature>
<feature type="transmembrane region" description="Helical" evidence="1">
    <location>
        <begin position="58"/>
        <end position="77"/>
    </location>
</feature>
<keyword evidence="1" id="KW-0812">Transmembrane</keyword>
<accession>A0A955RSE2</accession>
<organism evidence="2 3">
    <name type="scientific">candidate division WWE3 bacterium</name>
    <dbReference type="NCBI Taxonomy" id="2053526"/>
    <lineage>
        <taxon>Bacteria</taxon>
        <taxon>Katanobacteria</taxon>
    </lineage>
</organism>
<feature type="transmembrane region" description="Helical" evidence="1">
    <location>
        <begin position="194"/>
        <end position="216"/>
    </location>
</feature>
<dbReference type="EMBL" id="JAGQKZ010000046">
    <property type="protein sequence ID" value="MCA9392382.1"/>
    <property type="molecule type" value="Genomic_DNA"/>
</dbReference>
<reference evidence="2" key="2">
    <citation type="journal article" date="2021" name="Microbiome">
        <title>Successional dynamics and alternative stable states in a saline activated sludge microbial community over 9 years.</title>
        <authorList>
            <person name="Wang Y."/>
            <person name="Ye J."/>
            <person name="Ju F."/>
            <person name="Liu L."/>
            <person name="Boyd J.A."/>
            <person name="Deng Y."/>
            <person name="Parks D.H."/>
            <person name="Jiang X."/>
            <person name="Yin X."/>
            <person name="Woodcroft B.J."/>
            <person name="Tyson G.W."/>
            <person name="Hugenholtz P."/>
            <person name="Polz M.F."/>
            <person name="Zhang T."/>
        </authorList>
    </citation>
    <scope>NUCLEOTIDE SEQUENCE</scope>
    <source>
        <strain evidence="2">HKST-UBA03</strain>
    </source>
</reference>
<feature type="transmembrane region" description="Helical" evidence="1">
    <location>
        <begin position="97"/>
        <end position="118"/>
    </location>
</feature>
<keyword evidence="1" id="KW-0472">Membrane</keyword>
<dbReference type="AlphaFoldDB" id="A0A955RSE2"/>
<keyword evidence="1" id="KW-1133">Transmembrane helix</keyword>
<sequence>MIELLFDFLKVLLLILVIVLTTIASYATSSLSYAVIGRHFDKEMAIEKLMKVGFVGAVFDRVLSIGGIPGLSIRLILNSKFGIRVAKSWRMIALQFYSYRVLSLLLLLYVMSLAPAKLSELYDVNGLEKSSYIGLIFVALLVLAAFIKPLRERFNALVSSMRDRLTKRLKIDFETSELEENVSFSFGKVAPREYAIFAASVIGDWVFITMCLYAIFLLL</sequence>
<feature type="non-terminal residue" evidence="2">
    <location>
        <position position="219"/>
    </location>
</feature>
<protein>
    <submittedName>
        <fullName evidence="2">Uncharacterized protein</fullName>
    </submittedName>
</protein>
<gene>
    <name evidence="2" type="ORF">KC614_04260</name>
</gene>
<reference evidence="2" key="1">
    <citation type="submission" date="2020-04" db="EMBL/GenBank/DDBJ databases">
        <authorList>
            <person name="Zhang T."/>
        </authorList>
    </citation>
    <scope>NUCLEOTIDE SEQUENCE</scope>
    <source>
        <strain evidence="2">HKST-UBA03</strain>
    </source>
</reference>
<evidence type="ECO:0000313" key="2">
    <source>
        <dbReference type="EMBL" id="MCA9392382.1"/>
    </source>
</evidence>
<name>A0A955RSE2_UNCKA</name>
<comment type="caution">
    <text evidence="2">The sequence shown here is derived from an EMBL/GenBank/DDBJ whole genome shotgun (WGS) entry which is preliminary data.</text>
</comment>
<evidence type="ECO:0000256" key="1">
    <source>
        <dbReference type="SAM" id="Phobius"/>
    </source>
</evidence>
<dbReference type="Proteomes" id="UP000751518">
    <property type="component" value="Unassembled WGS sequence"/>
</dbReference>
<evidence type="ECO:0000313" key="3">
    <source>
        <dbReference type="Proteomes" id="UP000751518"/>
    </source>
</evidence>